<gene>
    <name evidence="1" type="ORF">WMG39_07590</name>
</gene>
<evidence type="ECO:0000313" key="1">
    <source>
        <dbReference type="EMBL" id="MEK0184719.1"/>
    </source>
</evidence>
<evidence type="ECO:0000313" key="2">
    <source>
        <dbReference type="Proteomes" id="UP001384579"/>
    </source>
</evidence>
<comment type="caution">
    <text evidence="1">The sequence shown here is derived from an EMBL/GenBank/DDBJ whole genome shotgun (WGS) entry which is preliminary data.</text>
</comment>
<dbReference type="Proteomes" id="UP001384579">
    <property type="component" value="Unassembled WGS sequence"/>
</dbReference>
<dbReference type="RefSeq" id="WP_340519208.1">
    <property type="nucleotide sequence ID" value="NZ_JBBLXS010000069.1"/>
</dbReference>
<name>A0ABU8YK03_9CYAN</name>
<keyword evidence="2" id="KW-1185">Reference proteome</keyword>
<organism evidence="1 2">
    <name type="scientific">Microcoleus anatoxicus PTRS2</name>
    <dbReference type="NCBI Taxonomy" id="2705321"/>
    <lineage>
        <taxon>Bacteria</taxon>
        <taxon>Bacillati</taxon>
        <taxon>Cyanobacteriota</taxon>
        <taxon>Cyanophyceae</taxon>
        <taxon>Oscillatoriophycideae</taxon>
        <taxon>Oscillatoriales</taxon>
        <taxon>Microcoleaceae</taxon>
        <taxon>Microcoleus</taxon>
        <taxon>Microcoleus anatoxicus</taxon>
    </lineage>
</organism>
<reference evidence="1 2" key="1">
    <citation type="journal article" date="2020" name="Harmful Algae">
        <title>Molecular and morphological characterization of a novel dihydroanatoxin-a producing Microcoleus species (cyanobacteria) from the Russian River, California, USA.</title>
        <authorList>
            <person name="Conklin K.Y."/>
            <person name="Stancheva R."/>
            <person name="Otten T.G."/>
            <person name="Fadness R."/>
            <person name="Boyer G.L."/>
            <person name="Read B."/>
            <person name="Zhang X."/>
            <person name="Sheath R.G."/>
        </authorList>
    </citation>
    <scope>NUCLEOTIDE SEQUENCE [LARGE SCALE GENOMIC DNA]</scope>
    <source>
        <strain evidence="1 2">PTRS2</strain>
    </source>
</reference>
<dbReference type="EMBL" id="JBBLXS010000069">
    <property type="protein sequence ID" value="MEK0184719.1"/>
    <property type="molecule type" value="Genomic_DNA"/>
</dbReference>
<proteinExistence type="predicted"/>
<accession>A0ABU8YK03</accession>
<protein>
    <submittedName>
        <fullName evidence="1">Uncharacterized protein</fullName>
    </submittedName>
</protein>
<sequence length="74" mass="8521">MIEPRRREEHEGRRGKKKEEVNNLLLVKLYYVRLIDMIPVGAGSPTIVAKNRQSQKPAPAYVLWTMDQIATVNC</sequence>